<evidence type="ECO:0000313" key="2">
    <source>
        <dbReference type="Proteomes" id="UP000885148"/>
    </source>
</evidence>
<dbReference type="InterPro" id="IPR046883">
    <property type="entry name" value="T6SS_FHA_C"/>
</dbReference>
<dbReference type="EMBL" id="DAESCB010000007">
    <property type="protein sequence ID" value="HBH7042534.1"/>
    <property type="molecule type" value="Genomic_DNA"/>
</dbReference>
<dbReference type="Pfam" id="PF20232">
    <property type="entry name" value="T6SS_FHA_C"/>
    <property type="match status" value="1"/>
</dbReference>
<protein>
    <submittedName>
        <fullName evidence="1">Type VI secretion system-associated FHA domain protein TagH</fullName>
    </submittedName>
</protein>
<dbReference type="Proteomes" id="UP000885148">
    <property type="component" value="Unassembled WGS sequence"/>
</dbReference>
<organism evidence="1 2">
    <name type="scientific">Citrobacter freundii</name>
    <dbReference type="NCBI Taxonomy" id="546"/>
    <lineage>
        <taxon>Bacteria</taxon>
        <taxon>Pseudomonadati</taxon>
        <taxon>Pseudomonadota</taxon>
        <taxon>Gammaproteobacteria</taxon>
        <taxon>Enterobacterales</taxon>
        <taxon>Enterobacteriaceae</taxon>
        <taxon>Citrobacter</taxon>
        <taxon>Citrobacter freundii complex</taxon>
    </lineage>
</organism>
<name>A0A9P3Z6C6_CITFR</name>
<comment type="caution">
    <text evidence="1">The sequence shown here is derived from an EMBL/GenBank/DDBJ whole genome shotgun (WGS) entry which is preliminary data.</text>
</comment>
<reference evidence="1" key="1">
    <citation type="journal article" date="2018" name="Genome Biol.">
        <title>SKESA: strategic k-mer extension for scrupulous assemblies.</title>
        <authorList>
            <person name="Souvorov A."/>
            <person name="Agarwala R."/>
            <person name="Lipman D.J."/>
        </authorList>
    </citation>
    <scope>NUCLEOTIDE SEQUENCE</scope>
    <source>
        <strain evidence="1">91871</strain>
    </source>
</reference>
<accession>A0A9P3Z6C6</accession>
<dbReference type="CDD" id="cd00060">
    <property type="entry name" value="FHA"/>
    <property type="match status" value="1"/>
</dbReference>
<dbReference type="NCBIfam" id="TIGR03354">
    <property type="entry name" value="VI_FHA"/>
    <property type="match status" value="1"/>
</dbReference>
<gene>
    <name evidence="1" type="primary">tagH</name>
    <name evidence="1" type="ORF">KV121_002614</name>
</gene>
<sequence length="432" mass="47336">MAEEKPQSAALSLTLQVMNGNELESGRAAKCLFAAEGGDIGHAPACRWPVQDRVGSIAGRACQIVLHDGTFCLRSLMPGLMINLAPVSVDTGLVRLRQGDEIGLGALALKVFIHEGKLVSYSEQMAAPETIVTNRDRLADTLLSTDGQPAYPGMPRRHHLADTVVNGFSTDPLQALRAESLTTAGDLLSGVAASGSFAPGSDPAQDNTINTPFMDLPPLHTDPHGRNDDIDSSAEMAQRHLAVTPLLRGLGSSLAVRDSQEADDFLEEAGRTLQAAIKGLLTLQQCRNSLSDKHLRPLEDNPLRLNMNYADVLDVMFAEGKSPVHLAAPAAVGESLRNIRHHEEANRAAIVESLRVLLDAFSPQSLMRRFVQYRRSHELRQPLDDAGAWQMYSHYYDELASNRQQGFEMLFNEVYAQIYDRVLREKQRESEA</sequence>
<dbReference type="AlphaFoldDB" id="A0A9P3Z6C6"/>
<dbReference type="InterPro" id="IPR017735">
    <property type="entry name" value="T6SS_FHA"/>
</dbReference>
<proteinExistence type="predicted"/>
<reference evidence="1" key="2">
    <citation type="submission" date="2021-07" db="EMBL/GenBank/DDBJ databases">
        <authorList>
            <consortium name="NCBI Pathogen Detection Project"/>
        </authorList>
    </citation>
    <scope>NUCLEOTIDE SEQUENCE</scope>
    <source>
        <strain evidence="1">91871</strain>
    </source>
</reference>
<dbReference type="RefSeq" id="WP_121540789.1">
    <property type="nucleotide sequence ID" value="NZ_CAYAOM010000008.1"/>
</dbReference>
<evidence type="ECO:0000313" key="1">
    <source>
        <dbReference type="EMBL" id="HBH7042534.1"/>
    </source>
</evidence>
<dbReference type="Gene3D" id="2.60.200.20">
    <property type="match status" value="1"/>
</dbReference>